<evidence type="ECO:0000313" key="9">
    <source>
        <dbReference type="EMBL" id="KAH7156023.1"/>
    </source>
</evidence>
<dbReference type="InterPro" id="IPR002403">
    <property type="entry name" value="Cyt_P450_E_grp-IV"/>
</dbReference>
<evidence type="ECO:0000256" key="1">
    <source>
        <dbReference type="ARBA" id="ARBA00001971"/>
    </source>
</evidence>
<keyword evidence="6" id="KW-0503">Monooxygenase</keyword>
<evidence type="ECO:0000256" key="4">
    <source>
        <dbReference type="ARBA" id="ARBA00022723"/>
    </source>
</evidence>
<dbReference type="InterPro" id="IPR050121">
    <property type="entry name" value="Cytochrome_P450_monoxygenase"/>
</dbReference>
<dbReference type="EMBL" id="JAGMUV010000005">
    <property type="protein sequence ID" value="KAH7156023.1"/>
    <property type="molecule type" value="Genomic_DNA"/>
</dbReference>
<evidence type="ECO:0000256" key="2">
    <source>
        <dbReference type="ARBA" id="ARBA00010617"/>
    </source>
</evidence>
<keyword evidence="5 7" id="KW-0408">Iron</keyword>
<keyword evidence="6" id="KW-0560">Oxidoreductase</keyword>
<sequence>MAVSATVVALLSTYWQYAIASLFIIYFVSNRYQKGLNRVPGPWLNSFSTIPRMWSVYKGQHHAQDLKLHARYGNVVRVAPNLVSVADTNEINQLYGITTKFTKSPFYDLSAVHDEQGLVPDPFVIRNDKALHSRMKRNAANAYSLNGLIQVEPWVEPVISRLINILDDHAQASAVCDLGEFLKRFAMDAVCSLTFGSDFGYLEKGDELNFFKSIDLFTAYMSIFGHVAWLHPYLLGNSRIAQLATKGDTSSEAMIQITARELQKFRTSPPAEGDAMTFLNRLALNQNTNPKSIDDREIITHAFGNVSAGSDTTAIAMRAIVYHTLTNKTVYSRLCAEVRDNLSEPVRFQQAHSVPYLKAVVQEAMRMHPSVGQLLGRTVPAGGAVIGGYRLGAGAEVGMSPWVLHRDAAVFPDPDVFKPERWIIGEGCADEEHFRLMNRSFFAFGHGAHSCSGKHISIMEVTKLIPTLLLRYDLELIGDGNGRFTNWWFTPQHQLKVKMVRR</sequence>
<dbReference type="PRINTS" id="PR00385">
    <property type="entry name" value="P450"/>
</dbReference>
<dbReference type="PANTHER" id="PTHR24305:SF232">
    <property type="entry name" value="P450, PUTATIVE (EUROFUNG)-RELATED"/>
    <property type="match status" value="1"/>
</dbReference>
<feature type="transmembrane region" description="Helical" evidence="8">
    <location>
        <begin position="6"/>
        <end position="28"/>
    </location>
</feature>
<dbReference type="GO" id="GO:0005506">
    <property type="term" value="F:iron ion binding"/>
    <property type="evidence" value="ECO:0007669"/>
    <property type="project" value="InterPro"/>
</dbReference>
<dbReference type="AlphaFoldDB" id="A0A9P9F5V6"/>
<dbReference type="PANTHER" id="PTHR24305">
    <property type="entry name" value="CYTOCHROME P450"/>
    <property type="match status" value="1"/>
</dbReference>
<comment type="caution">
    <text evidence="9">The sequence shown here is derived from an EMBL/GenBank/DDBJ whole genome shotgun (WGS) entry which is preliminary data.</text>
</comment>
<evidence type="ECO:0000256" key="6">
    <source>
        <dbReference type="ARBA" id="ARBA00023033"/>
    </source>
</evidence>
<dbReference type="GO" id="GO:0004497">
    <property type="term" value="F:monooxygenase activity"/>
    <property type="evidence" value="ECO:0007669"/>
    <property type="project" value="UniProtKB-KW"/>
</dbReference>
<proteinExistence type="inferred from homology"/>
<keyword evidence="8" id="KW-1133">Transmembrane helix</keyword>
<dbReference type="SUPFAM" id="SSF48264">
    <property type="entry name" value="Cytochrome P450"/>
    <property type="match status" value="1"/>
</dbReference>
<dbReference type="GO" id="GO:0016705">
    <property type="term" value="F:oxidoreductase activity, acting on paired donors, with incorporation or reduction of molecular oxygen"/>
    <property type="evidence" value="ECO:0007669"/>
    <property type="project" value="InterPro"/>
</dbReference>
<evidence type="ECO:0000256" key="7">
    <source>
        <dbReference type="PIRSR" id="PIRSR602403-1"/>
    </source>
</evidence>
<organism evidence="9 10">
    <name type="scientific">Dactylonectria macrodidyma</name>
    <dbReference type="NCBI Taxonomy" id="307937"/>
    <lineage>
        <taxon>Eukaryota</taxon>
        <taxon>Fungi</taxon>
        <taxon>Dikarya</taxon>
        <taxon>Ascomycota</taxon>
        <taxon>Pezizomycotina</taxon>
        <taxon>Sordariomycetes</taxon>
        <taxon>Hypocreomycetidae</taxon>
        <taxon>Hypocreales</taxon>
        <taxon>Nectriaceae</taxon>
        <taxon>Dactylonectria</taxon>
    </lineage>
</organism>
<dbReference type="CDD" id="cd11060">
    <property type="entry name" value="CYP57A1-like"/>
    <property type="match status" value="1"/>
</dbReference>
<evidence type="ECO:0000313" key="10">
    <source>
        <dbReference type="Proteomes" id="UP000738349"/>
    </source>
</evidence>
<evidence type="ECO:0000256" key="5">
    <source>
        <dbReference type="ARBA" id="ARBA00023004"/>
    </source>
</evidence>
<feature type="binding site" description="axial binding residue" evidence="7">
    <location>
        <position position="451"/>
    </location>
    <ligand>
        <name>heme</name>
        <dbReference type="ChEBI" id="CHEBI:30413"/>
    </ligand>
    <ligandPart>
        <name>Fe</name>
        <dbReference type="ChEBI" id="CHEBI:18248"/>
    </ligandPart>
</feature>
<dbReference type="Pfam" id="PF00067">
    <property type="entry name" value="p450"/>
    <property type="match status" value="1"/>
</dbReference>
<dbReference type="Proteomes" id="UP000738349">
    <property type="component" value="Unassembled WGS sequence"/>
</dbReference>
<dbReference type="GO" id="GO:0020037">
    <property type="term" value="F:heme binding"/>
    <property type="evidence" value="ECO:0007669"/>
    <property type="project" value="InterPro"/>
</dbReference>
<dbReference type="InterPro" id="IPR036396">
    <property type="entry name" value="Cyt_P450_sf"/>
</dbReference>
<dbReference type="OrthoDB" id="3934656at2759"/>
<keyword evidence="8" id="KW-0812">Transmembrane</keyword>
<gene>
    <name evidence="9" type="ORF">EDB81DRAFT_684208</name>
</gene>
<reference evidence="9" key="1">
    <citation type="journal article" date="2021" name="Nat. Commun.">
        <title>Genetic determinants of endophytism in the Arabidopsis root mycobiome.</title>
        <authorList>
            <person name="Mesny F."/>
            <person name="Miyauchi S."/>
            <person name="Thiergart T."/>
            <person name="Pickel B."/>
            <person name="Atanasova L."/>
            <person name="Karlsson M."/>
            <person name="Huettel B."/>
            <person name="Barry K.W."/>
            <person name="Haridas S."/>
            <person name="Chen C."/>
            <person name="Bauer D."/>
            <person name="Andreopoulos W."/>
            <person name="Pangilinan J."/>
            <person name="LaButti K."/>
            <person name="Riley R."/>
            <person name="Lipzen A."/>
            <person name="Clum A."/>
            <person name="Drula E."/>
            <person name="Henrissat B."/>
            <person name="Kohler A."/>
            <person name="Grigoriev I.V."/>
            <person name="Martin F.M."/>
            <person name="Hacquard S."/>
        </authorList>
    </citation>
    <scope>NUCLEOTIDE SEQUENCE</scope>
    <source>
        <strain evidence="9">MPI-CAGE-AT-0147</strain>
    </source>
</reference>
<evidence type="ECO:0000256" key="8">
    <source>
        <dbReference type="SAM" id="Phobius"/>
    </source>
</evidence>
<dbReference type="Gene3D" id="1.10.630.10">
    <property type="entry name" value="Cytochrome P450"/>
    <property type="match status" value="1"/>
</dbReference>
<comment type="cofactor">
    <cofactor evidence="1 7">
        <name>heme</name>
        <dbReference type="ChEBI" id="CHEBI:30413"/>
    </cofactor>
</comment>
<dbReference type="PRINTS" id="PR00465">
    <property type="entry name" value="EP450IV"/>
</dbReference>
<accession>A0A9P9F5V6</accession>
<keyword evidence="8" id="KW-0472">Membrane</keyword>
<keyword evidence="4 7" id="KW-0479">Metal-binding</keyword>
<comment type="similarity">
    <text evidence="2">Belongs to the cytochrome P450 family.</text>
</comment>
<dbReference type="InterPro" id="IPR001128">
    <property type="entry name" value="Cyt_P450"/>
</dbReference>
<evidence type="ECO:0000256" key="3">
    <source>
        <dbReference type="ARBA" id="ARBA00022617"/>
    </source>
</evidence>
<protein>
    <submittedName>
        <fullName evidence="9">Cytochrome P450 oxidoreductase</fullName>
    </submittedName>
</protein>
<keyword evidence="3 7" id="KW-0349">Heme</keyword>
<name>A0A9P9F5V6_9HYPO</name>
<keyword evidence="10" id="KW-1185">Reference proteome</keyword>